<protein>
    <submittedName>
        <fullName evidence="2">Uncharacterized protein</fullName>
    </submittedName>
</protein>
<feature type="compositionally biased region" description="Basic and acidic residues" evidence="1">
    <location>
        <begin position="11"/>
        <end position="25"/>
    </location>
</feature>
<dbReference type="Proteomes" id="UP000887013">
    <property type="component" value="Unassembled WGS sequence"/>
</dbReference>
<dbReference type="AlphaFoldDB" id="A0A8X6T5G6"/>
<dbReference type="EMBL" id="BMAW01001666">
    <property type="protein sequence ID" value="GFS74930.1"/>
    <property type="molecule type" value="Genomic_DNA"/>
</dbReference>
<gene>
    <name evidence="3" type="ORF">NPIL_183691</name>
    <name evidence="2" type="ORF">NPIL_569631</name>
</gene>
<proteinExistence type="predicted"/>
<organism evidence="2 4">
    <name type="scientific">Nephila pilipes</name>
    <name type="common">Giant wood spider</name>
    <name type="synonym">Nephila maculata</name>
    <dbReference type="NCBI Taxonomy" id="299642"/>
    <lineage>
        <taxon>Eukaryota</taxon>
        <taxon>Metazoa</taxon>
        <taxon>Ecdysozoa</taxon>
        <taxon>Arthropoda</taxon>
        <taxon>Chelicerata</taxon>
        <taxon>Arachnida</taxon>
        <taxon>Araneae</taxon>
        <taxon>Araneomorphae</taxon>
        <taxon>Entelegynae</taxon>
        <taxon>Araneoidea</taxon>
        <taxon>Nephilidae</taxon>
        <taxon>Nephila</taxon>
    </lineage>
</organism>
<feature type="non-terminal residue" evidence="2">
    <location>
        <position position="1"/>
    </location>
</feature>
<evidence type="ECO:0000256" key="1">
    <source>
        <dbReference type="SAM" id="MobiDB-lite"/>
    </source>
</evidence>
<sequence length="48" mass="5575">DERVENSLPERFTDLKAREHSLHKEKPTRRSPVCEASEHCETLDLIAT</sequence>
<feature type="region of interest" description="Disordered" evidence="1">
    <location>
        <begin position="1"/>
        <end position="36"/>
    </location>
</feature>
<reference evidence="2" key="1">
    <citation type="submission" date="2020-08" db="EMBL/GenBank/DDBJ databases">
        <title>Multicomponent nature underlies the extraordinary mechanical properties of spider dragline silk.</title>
        <authorList>
            <person name="Kono N."/>
            <person name="Nakamura H."/>
            <person name="Mori M."/>
            <person name="Yoshida Y."/>
            <person name="Ohtoshi R."/>
            <person name="Malay A.D."/>
            <person name="Moran D.A.P."/>
            <person name="Tomita M."/>
            <person name="Numata K."/>
            <person name="Arakawa K."/>
        </authorList>
    </citation>
    <scope>NUCLEOTIDE SEQUENCE</scope>
</reference>
<accession>A0A8X6T5G6</accession>
<name>A0A8X6T5G6_NEPPI</name>
<comment type="caution">
    <text evidence="2">The sequence shown here is derived from an EMBL/GenBank/DDBJ whole genome shotgun (WGS) entry which is preliminary data.</text>
</comment>
<evidence type="ECO:0000313" key="2">
    <source>
        <dbReference type="EMBL" id="GFS74930.1"/>
    </source>
</evidence>
<dbReference type="EMBL" id="BMAW01101037">
    <property type="protein sequence ID" value="GFS97799.1"/>
    <property type="molecule type" value="Genomic_DNA"/>
</dbReference>
<evidence type="ECO:0000313" key="3">
    <source>
        <dbReference type="EMBL" id="GFS97799.1"/>
    </source>
</evidence>
<evidence type="ECO:0000313" key="4">
    <source>
        <dbReference type="Proteomes" id="UP000887013"/>
    </source>
</evidence>
<keyword evidence="4" id="KW-1185">Reference proteome</keyword>